<name>A0A9P8C319_9HELO</name>
<accession>A0A9P8C319</accession>
<feature type="signal peptide" evidence="1">
    <location>
        <begin position="1"/>
        <end position="19"/>
    </location>
</feature>
<keyword evidence="3" id="KW-1185">Reference proteome</keyword>
<evidence type="ECO:0000313" key="3">
    <source>
        <dbReference type="Proteomes" id="UP000824998"/>
    </source>
</evidence>
<comment type="caution">
    <text evidence="2">The sequence shown here is derived from an EMBL/GenBank/DDBJ whole genome shotgun (WGS) entry which is preliminary data.</text>
</comment>
<evidence type="ECO:0000256" key="1">
    <source>
        <dbReference type="SAM" id="SignalP"/>
    </source>
</evidence>
<dbReference type="EMBL" id="MU251592">
    <property type="protein sequence ID" value="KAG9231585.1"/>
    <property type="molecule type" value="Genomic_DNA"/>
</dbReference>
<feature type="chain" id="PRO_5040320594" evidence="1">
    <location>
        <begin position="20"/>
        <end position="115"/>
    </location>
</feature>
<dbReference type="Proteomes" id="UP000824998">
    <property type="component" value="Unassembled WGS sequence"/>
</dbReference>
<dbReference type="AlphaFoldDB" id="A0A9P8C319"/>
<gene>
    <name evidence="2" type="ORF">BJ875DRAFT_469067</name>
</gene>
<protein>
    <submittedName>
        <fullName evidence="2">Uncharacterized protein</fullName>
    </submittedName>
</protein>
<keyword evidence="1" id="KW-0732">Signal</keyword>
<sequence length="115" mass="12687">MSILLPTPLLPLLLNSTQLNSTPTQPNSYFTQLLLYSPSTNRRSCGGKGCRECHYRLGDHRAFIPLATDRSIAIHWYHAFAAASSMATSFHSSVVRVDGLLDKIGSWTPVPVRST</sequence>
<evidence type="ECO:0000313" key="2">
    <source>
        <dbReference type="EMBL" id="KAG9231585.1"/>
    </source>
</evidence>
<organism evidence="2 3">
    <name type="scientific">Amylocarpus encephaloides</name>
    <dbReference type="NCBI Taxonomy" id="45428"/>
    <lineage>
        <taxon>Eukaryota</taxon>
        <taxon>Fungi</taxon>
        <taxon>Dikarya</taxon>
        <taxon>Ascomycota</taxon>
        <taxon>Pezizomycotina</taxon>
        <taxon>Leotiomycetes</taxon>
        <taxon>Helotiales</taxon>
        <taxon>Helotiales incertae sedis</taxon>
        <taxon>Amylocarpus</taxon>
    </lineage>
</organism>
<proteinExistence type="predicted"/>
<reference evidence="2" key="1">
    <citation type="journal article" date="2021" name="IMA Fungus">
        <title>Genomic characterization of three marine fungi, including Emericellopsis atlantica sp. nov. with signatures of a generalist lifestyle and marine biomass degradation.</title>
        <authorList>
            <person name="Hagestad O.C."/>
            <person name="Hou L."/>
            <person name="Andersen J.H."/>
            <person name="Hansen E.H."/>
            <person name="Altermark B."/>
            <person name="Li C."/>
            <person name="Kuhnert E."/>
            <person name="Cox R.J."/>
            <person name="Crous P.W."/>
            <person name="Spatafora J.W."/>
            <person name="Lail K."/>
            <person name="Amirebrahimi M."/>
            <person name="Lipzen A."/>
            <person name="Pangilinan J."/>
            <person name="Andreopoulos W."/>
            <person name="Hayes R.D."/>
            <person name="Ng V."/>
            <person name="Grigoriev I.V."/>
            <person name="Jackson S.A."/>
            <person name="Sutton T.D.S."/>
            <person name="Dobson A.D.W."/>
            <person name="Rama T."/>
        </authorList>
    </citation>
    <scope>NUCLEOTIDE SEQUENCE</scope>
    <source>
        <strain evidence="2">TRa018bII</strain>
    </source>
</reference>